<sequence>MVNQENNKASKESGVTHTVTLVNASPTPKDYFDEYKQSNRTTVEIISITKRTRIFRMVDGDRKQLIDVGELEGNIGNKIEFWVQPIKGHLHELEAIDITVLDSN</sequence>
<dbReference type="RefSeq" id="WP_077567337.1">
    <property type="nucleotide sequence ID" value="NZ_MRVI01000001.1"/>
</dbReference>
<reference evidence="2 3" key="1">
    <citation type="submission" date="2016-12" db="EMBL/GenBank/DDBJ databases">
        <title>Genome sequencing and description of Paenibacillus sp. nov. from high altitude lake in the Indian Trans- Himalayas.</title>
        <authorList>
            <person name="Kiran S."/>
            <person name="Swarnkar M.K."/>
            <person name="Rana A."/>
            <person name="Tewari R."/>
            <person name="Gulati A."/>
        </authorList>
    </citation>
    <scope>NUCLEOTIDE SEQUENCE [LARGE SCALE GENOMIC DNA]</scope>
    <source>
        <strain evidence="2 3">IHBB 9951</strain>
    </source>
</reference>
<evidence type="ECO:0000313" key="3">
    <source>
        <dbReference type="Proteomes" id="UP000189059"/>
    </source>
</evidence>
<feature type="region of interest" description="Disordered" evidence="1">
    <location>
        <begin position="1"/>
        <end position="20"/>
    </location>
</feature>
<name>A0ABX3JY12_9BACL</name>
<gene>
    <name evidence="2" type="ORF">BBD40_12225</name>
</gene>
<organism evidence="2 3">
    <name type="scientific">Paenibacillus ihbetae</name>
    <dbReference type="NCBI Taxonomy" id="1870820"/>
    <lineage>
        <taxon>Bacteria</taxon>
        <taxon>Bacillati</taxon>
        <taxon>Bacillota</taxon>
        <taxon>Bacilli</taxon>
        <taxon>Bacillales</taxon>
        <taxon>Paenibacillaceae</taxon>
        <taxon>Paenibacillus</taxon>
    </lineage>
</organism>
<protein>
    <submittedName>
        <fullName evidence="2">Uncharacterized protein</fullName>
    </submittedName>
</protein>
<keyword evidence="3" id="KW-1185">Reference proteome</keyword>
<evidence type="ECO:0000256" key="1">
    <source>
        <dbReference type="SAM" id="MobiDB-lite"/>
    </source>
</evidence>
<comment type="caution">
    <text evidence="2">The sequence shown here is derived from an EMBL/GenBank/DDBJ whole genome shotgun (WGS) entry which is preliminary data.</text>
</comment>
<accession>A0ABX3JY12</accession>
<dbReference type="Proteomes" id="UP000189059">
    <property type="component" value="Unassembled WGS sequence"/>
</dbReference>
<dbReference type="EMBL" id="MRVI01000001">
    <property type="protein sequence ID" value="OOC62559.1"/>
    <property type="molecule type" value="Genomic_DNA"/>
</dbReference>
<proteinExistence type="predicted"/>
<evidence type="ECO:0000313" key="2">
    <source>
        <dbReference type="EMBL" id="OOC62559.1"/>
    </source>
</evidence>